<dbReference type="Proteomes" id="UP000604046">
    <property type="component" value="Unassembled WGS sequence"/>
</dbReference>
<organism evidence="2 3">
    <name type="scientific">Symbiodinium natans</name>
    <dbReference type="NCBI Taxonomy" id="878477"/>
    <lineage>
        <taxon>Eukaryota</taxon>
        <taxon>Sar</taxon>
        <taxon>Alveolata</taxon>
        <taxon>Dinophyceae</taxon>
        <taxon>Suessiales</taxon>
        <taxon>Symbiodiniaceae</taxon>
        <taxon>Symbiodinium</taxon>
    </lineage>
</organism>
<evidence type="ECO:0000256" key="1">
    <source>
        <dbReference type="SAM" id="SignalP"/>
    </source>
</evidence>
<protein>
    <submittedName>
        <fullName evidence="2">Uncharacterized protein</fullName>
    </submittedName>
</protein>
<feature type="chain" id="PRO_5032970337" evidence="1">
    <location>
        <begin position="19"/>
        <end position="184"/>
    </location>
</feature>
<dbReference type="EMBL" id="CAJNDS010002546">
    <property type="protein sequence ID" value="CAE7520956.1"/>
    <property type="molecule type" value="Genomic_DNA"/>
</dbReference>
<reference evidence="2" key="1">
    <citation type="submission" date="2021-02" db="EMBL/GenBank/DDBJ databases">
        <authorList>
            <person name="Dougan E. K."/>
            <person name="Rhodes N."/>
            <person name="Thang M."/>
            <person name="Chan C."/>
        </authorList>
    </citation>
    <scope>NUCLEOTIDE SEQUENCE</scope>
</reference>
<comment type="caution">
    <text evidence="2">The sequence shown here is derived from an EMBL/GenBank/DDBJ whole genome shotgun (WGS) entry which is preliminary data.</text>
</comment>
<name>A0A812TFQ2_9DINO</name>
<feature type="signal peptide" evidence="1">
    <location>
        <begin position="1"/>
        <end position="18"/>
    </location>
</feature>
<dbReference type="AlphaFoldDB" id="A0A812TFQ2"/>
<proteinExistence type="predicted"/>
<accession>A0A812TFQ2</accession>
<evidence type="ECO:0000313" key="2">
    <source>
        <dbReference type="EMBL" id="CAE7520956.1"/>
    </source>
</evidence>
<gene>
    <name evidence="2" type="ORF">SNAT2548_LOCUS29158</name>
</gene>
<evidence type="ECO:0000313" key="3">
    <source>
        <dbReference type="Proteomes" id="UP000604046"/>
    </source>
</evidence>
<keyword evidence="3" id="KW-1185">Reference proteome</keyword>
<sequence>MAMRILLALIRLAVLAAGAKVASDPWSKGGPQTTISASNEDLAAIHISASSTTIYVVVNKAKVVGQYDDLADARVKLLEYTGHGNSRMVVPVTHGAVQHRPVDFNKANNLNWWWGGWDDIDSMVDVAGAWMVEENKAGSLAALSFAEGWRGRRAQPQWFASLSRREEQLTQQVSSFDDLALHDC</sequence>
<keyword evidence="1" id="KW-0732">Signal</keyword>